<dbReference type="Pfam" id="PF13410">
    <property type="entry name" value="GST_C_2"/>
    <property type="match status" value="1"/>
</dbReference>
<dbReference type="RefSeq" id="XP_062749004.1">
    <property type="nucleotide sequence ID" value="XM_062885976.1"/>
</dbReference>
<dbReference type="GeneID" id="87905883"/>
<evidence type="ECO:0000256" key="1">
    <source>
        <dbReference type="ARBA" id="ARBA00007409"/>
    </source>
</evidence>
<proteinExistence type="inferred from homology"/>
<dbReference type="InterPro" id="IPR036282">
    <property type="entry name" value="Glutathione-S-Trfase_C_sf"/>
</dbReference>
<dbReference type="Gene3D" id="3.40.30.10">
    <property type="entry name" value="Glutaredoxin"/>
    <property type="match status" value="1"/>
</dbReference>
<dbReference type="CDD" id="cd00570">
    <property type="entry name" value="GST_N_family"/>
    <property type="match status" value="1"/>
</dbReference>
<dbReference type="PANTHER" id="PTHR43968">
    <property type="match status" value="1"/>
</dbReference>
<reference evidence="5 6" key="1">
    <citation type="journal article" date="2023" name="bioRxiv">
        <title>High-quality genome assemblies of four members of thePodospora anserinaspecies complex.</title>
        <authorList>
            <person name="Ament-Velasquez S.L."/>
            <person name="Vogan A.A."/>
            <person name="Wallerman O."/>
            <person name="Hartmann F."/>
            <person name="Gautier V."/>
            <person name="Silar P."/>
            <person name="Giraud T."/>
            <person name="Johannesson H."/>
        </authorList>
    </citation>
    <scope>NUCLEOTIDE SEQUENCE [LARGE SCALE GENOMIC DNA]</scope>
    <source>
        <strain evidence="5 6">CBS 415.72m</strain>
    </source>
</reference>
<dbReference type="PROSITE" id="PS50405">
    <property type="entry name" value="GST_CTER"/>
    <property type="match status" value="1"/>
</dbReference>
<dbReference type="InterPro" id="IPR005442">
    <property type="entry name" value="GST_omega"/>
</dbReference>
<feature type="domain" description="GST C-terminal" evidence="4">
    <location>
        <begin position="142"/>
        <end position="293"/>
    </location>
</feature>
<dbReference type="PANTHER" id="PTHR43968:SF13">
    <property type="entry name" value="GLUTATHIONE TRANSFERASE OMEGA-1"/>
    <property type="match status" value="1"/>
</dbReference>
<name>A0ABR0GWL9_9PEZI</name>
<dbReference type="SFLD" id="SFLDS00019">
    <property type="entry name" value="Glutathione_Transferase_(cytos"/>
    <property type="match status" value="1"/>
</dbReference>
<dbReference type="Pfam" id="PF13409">
    <property type="entry name" value="GST_N_2"/>
    <property type="match status" value="1"/>
</dbReference>
<evidence type="ECO:0000256" key="2">
    <source>
        <dbReference type="ARBA" id="ARBA00023002"/>
    </source>
</evidence>
<gene>
    <name evidence="5" type="ORF">QC762_115560</name>
</gene>
<dbReference type="SUPFAM" id="SSF47616">
    <property type="entry name" value="GST C-terminal domain-like"/>
    <property type="match status" value="1"/>
</dbReference>
<evidence type="ECO:0000259" key="3">
    <source>
        <dbReference type="PROSITE" id="PS50404"/>
    </source>
</evidence>
<dbReference type="PRINTS" id="PR01625">
    <property type="entry name" value="GSTRNSFRASEO"/>
</dbReference>
<dbReference type="InterPro" id="IPR010987">
    <property type="entry name" value="Glutathione-S-Trfase_C-like"/>
</dbReference>
<evidence type="ECO:0000313" key="6">
    <source>
        <dbReference type="Proteomes" id="UP001323405"/>
    </source>
</evidence>
<dbReference type="EMBL" id="JAFFHA010000001">
    <property type="protein sequence ID" value="KAK4660034.1"/>
    <property type="molecule type" value="Genomic_DNA"/>
</dbReference>
<evidence type="ECO:0000259" key="4">
    <source>
        <dbReference type="PROSITE" id="PS50405"/>
    </source>
</evidence>
<dbReference type="SUPFAM" id="SSF52833">
    <property type="entry name" value="Thioredoxin-like"/>
    <property type="match status" value="1"/>
</dbReference>
<keyword evidence="2" id="KW-0560">Oxidoreductase</keyword>
<feature type="domain" description="GST N-terminal" evidence="3">
    <location>
        <begin position="52"/>
        <end position="136"/>
    </location>
</feature>
<dbReference type="InterPro" id="IPR050983">
    <property type="entry name" value="GST_Omega/HSP26"/>
</dbReference>
<comment type="similarity">
    <text evidence="1">Belongs to the GST superfamily.</text>
</comment>
<organism evidence="5 6">
    <name type="scientific">Podospora pseudocomata</name>
    <dbReference type="NCBI Taxonomy" id="2093779"/>
    <lineage>
        <taxon>Eukaryota</taxon>
        <taxon>Fungi</taxon>
        <taxon>Dikarya</taxon>
        <taxon>Ascomycota</taxon>
        <taxon>Pezizomycotina</taxon>
        <taxon>Sordariomycetes</taxon>
        <taxon>Sordariomycetidae</taxon>
        <taxon>Sordariales</taxon>
        <taxon>Podosporaceae</taxon>
        <taxon>Podospora</taxon>
    </lineage>
</organism>
<dbReference type="InterPro" id="IPR036249">
    <property type="entry name" value="Thioredoxin-like_sf"/>
</dbReference>
<dbReference type="InterPro" id="IPR004045">
    <property type="entry name" value="Glutathione_S-Trfase_N"/>
</dbReference>
<evidence type="ECO:0000313" key="5">
    <source>
        <dbReference type="EMBL" id="KAK4660034.1"/>
    </source>
</evidence>
<dbReference type="SFLD" id="SFLDG00358">
    <property type="entry name" value="Main_(cytGST)"/>
    <property type="match status" value="1"/>
</dbReference>
<sequence>MHIKLRSWLRHSHAYSRPQNVMEMAPQQVDTTISPSATGPALALAKQHSADHPLKLYAGWFCPFVQRAWITLQEKEIDYRYIEINPYHKSPEFLALNPRGLIPTLVLPPGEEGKQRVLYESVIVCEYLDEQYNSGTKLLPWDPYERARARLWVNFVEKKLVAGWYRFMQHTPDKPYSLEGVRKEFLENLKTFVREMDEEGEGWFSEGGFGLVDVSFLPWAGRLWLIDHYKEGGVGIPKREEREGLEEGERKVWERWERWYEAVMGRETVRGTWSEREEYIGVYKRYAEDQTGSEVGKATREGRALP</sequence>
<dbReference type="PROSITE" id="PS50404">
    <property type="entry name" value="GST_NTER"/>
    <property type="match status" value="1"/>
</dbReference>
<dbReference type="Gene3D" id="1.20.1050.10">
    <property type="match status" value="1"/>
</dbReference>
<evidence type="ECO:0008006" key="7">
    <source>
        <dbReference type="Google" id="ProtNLM"/>
    </source>
</evidence>
<keyword evidence="6" id="KW-1185">Reference proteome</keyword>
<dbReference type="InterPro" id="IPR040079">
    <property type="entry name" value="Glutathione_S-Trfase"/>
</dbReference>
<accession>A0ABR0GWL9</accession>
<comment type="caution">
    <text evidence="5">The sequence shown here is derived from an EMBL/GenBank/DDBJ whole genome shotgun (WGS) entry which is preliminary data.</text>
</comment>
<protein>
    <recommendedName>
        <fullName evidence="7">Glutathione S-transferase</fullName>
    </recommendedName>
</protein>
<dbReference type="Proteomes" id="UP001323405">
    <property type="component" value="Unassembled WGS sequence"/>
</dbReference>